<feature type="transmembrane region" description="Helical" evidence="5">
    <location>
        <begin position="365"/>
        <end position="383"/>
    </location>
</feature>
<dbReference type="Proteomes" id="UP000198539">
    <property type="component" value="Unassembled WGS sequence"/>
</dbReference>
<dbReference type="GO" id="GO:0022857">
    <property type="term" value="F:transmembrane transporter activity"/>
    <property type="evidence" value="ECO:0007669"/>
    <property type="project" value="InterPro"/>
</dbReference>
<dbReference type="STRING" id="564137.SAMN04488238_10249"/>
<keyword evidence="2 5" id="KW-0812">Transmembrane</keyword>
<protein>
    <submittedName>
        <fullName evidence="7">Fucose permease</fullName>
    </submittedName>
</protein>
<feature type="transmembrane region" description="Helical" evidence="5">
    <location>
        <begin position="51"/>
        <end position="70"/>
    </location>
</feature>
<evidence type="ECO:0000256" key="4">
    <source>
        <dbReference type="ARBA" id="ARBA00023136"/>
    </source>
</evidence>
<name>A0A1H2TG63_9RHOB</name>
<comment type="subcellular location">
    <subcellularLocation>
        <location evidence="1">Membrane</location>
        <topology evidence="1">Multi-pass membrane protein</topology>
    </subcellularLocation>
</comment>
<feature type="transmembrane region" description="Helical" evidence="5">
    <location>
        <begin position="304"/>
        <end position="323"/>
    </location>
</feature>
<keyword evidence="4 5" id="KW-0472">Membrane</keyword>
<gene>
    <name evidence="7" type="ORF">SAMN04488238_10249</name>
</gene>
<feature type="transmembrane region" description="Helical" evidence="5">
    <location>
        <begin position="141"/>
        <end position="164"/>
    </location>
</feature>
<dbReference type="PROSITE" id="PS50850">
    <property type="entry name" value="MFS"/>
    <property type="match status" value="1"/>
</dbReference>
<dbReference type="RefSeq" id="WP_223814243.1">
    <property type="nucleotide sequence ID" value="NZ_CP061498.1"/>
</dbReference>
<evidence type="ECO:0000313" key="7">
    <source>
        <dbReference type="EMBL" id="SDW42963.1"/>
    </source>
</evidence>
<feature type="transmembrane region" description="Helical" evidence="5">
    <location>
        <begin position="206"/>
        <end position="224"/>
    </location>
</feature>
<dbReference type="InterPro" id="IPR051788">
    <property type="entry name" value="MFS_Transporter"/>
</dbReference>
<evidence type="ECO:0000256" key="5">
    <source>
        <dbReference type="SAM" id="Phobius"/>
    </source>
</evidence>
<dbReference type="AlphaFoldDB" id="A0A1H2TG63"/>
<evidence type="ECO:0000313" key="8">
    <source>
        <dbReference type="Proteomes" id="UP000198539"/>
    </source>
</evidence>
<proteinExistence type="predicted"/>
<evidence type="ECO:0000256" key="2">
    <source>
        <dbReference type="ARBA" id="ARBA00022692"/>
    </source>
</evidence>
<feature type="transmembrane region" description="Helical" evidence="5">
    <location>
        <begin position="236"/>
        <end position="263"/>
    </location>
</feature>
<dbReference type="CDD" id="cd17393">
    <property type="entry name" value="MFS_MosC_like"/>
    <property type="match status" value="1"/>
</dbReference>
<dbReference type="InterPro" id="IPR020846">
    <property type="entry name" value="MFS_dom"/>
</dbReference>
<evidence type="ECO:0000256" key="3">
    <source>
        <dbReference type="ARBA" id="ARBA00022989"/>
    </source>
</evidence>
<dbReference type="InterPro" id="IPR011701">
    <property type="entry name" value="MFS"/>
</dbReference>
<dbReference type="GO" id="GO:0016020">
    <property type="term" value="C:membrane"/>
    <property type="evidence" value="ECO:0007669"/>
    <property type="project" value="UniProtKB-SubCell"/>
</dbReference>
<reference evidence="7 8" key="1">
    <citation type="submission" date="2016-10" db="EMBL/GenBank/DDBJ databases">
        <authorList>
            <person name="de Groot N.N."/>
        </authorList>
    </citation>
    <scope>NUCLEOTIDE SEQUENCE [LARGE SCALE GENOMIC DNA]</scope>
    <source>
        <strain evidence="7 8">CGMCC 1.8894</strain>
    </source>
</reference>
<dbReference type="EMBL" id="FNOM01000002">
    <property type="protein sequence ID" value="SDW42963.1"/>
    <property type="molecule type" value="Genomic_DNA"/>
</dbReference>
<dbReference type="SUPFAM" id="SSF103473">
    <property type="entry name" value="MFS general substrate transporter"/>
    <property type="match status" value="1"/>
</dbReference>
<organism evidence="7 8">
    <name type="scientific">Roseicitreum antarcticum</name>
    <dbReference type="NCBI Taxonomy" id="564137"/>
    <lineage>
        <taxon>Bacteria</taxon>
        <taxon>Pseudomonadati</taxon>
        <taxon>Pseudomonadota</taxon>
        <taxon>Alphaproteobacteria</taxon>
        <taxon>Rhodobacterales</taxon>
        <taxon>Paracoccaceae</taxon>
        <taxon>Roseicitreum</taxon>
    </lineage>
</organism>
<dbReference type="Gene3D" id="1.20.1250.20">
    <property type="entry name" value="MFS general substrate transporter like domains"/>
    <property type="match status" value="2"/>
</dbReference>
<evidence type="ECO:0000259" key="6">
    <source>
        <dbReference type="PROSITE" id="PS50850"/>
    </source>
</evidence>
<feature type="transmembrane region" description="Helical" evidence="5">
    <location>
        <begin position="170"/>
        <end position="190"/>
    </location>
</feature>
<feature type="transmembrane region" description="Helical" evidence="5">
    <location>
        <begin position="275"/>
        <end position="298"/>
    </location>
</feature>
<keyword evidence="3 5" id="KW-1133">Transmembrane helix</keyword>
<feature type="transmembrane region" description="Helical" evidence="5">
    <location>
        <begin position="335"/>
        <end position="359"/>
    </location>
</feature>
<evidence type="ECO:0000256" key="1">
    <source>
        <dbReference type="ARBA" id="ARBA00004141"/>
    </source>
</evidence>
<accession>A0A1H2TG63</accession>
<dbReference type="Pfam" id="PF07690">
    <property type="entry name" value="MFS_1"/>
    <property type="match status" value="1"/>
</dbReference>
<dbReference type="InterPro" id="IPR036259">
    <property type="entry name" value="MFS_trans_sf"/>
</dbReference>
<keyword evidence="8" id="KW-1185">Reference proteome</keyword>
<sequence>MSDAIMRSKPLWADTEWRAVVAAFALNGLLFGAWAARVPAFKERFDLEPGMLGLLLLALAGGAIASFPLAGALSERWGAPKLTILCAWIYAPALVLLAFAPVPLALAAALFIFGAMHGSMDVAMNGWGAQVETRTARSTMSVFHAMFSLGAGLGAASGFVAVRMGLGPEMHFITVALFGGTAALAAMLCAQRTHTTYHDDGTSQPLVALPSGTLFLVGLIAFAVSMGEGAMADWSAVFLAVAAAATEAQAALGYAIFSAAMVLTRLGGGVLEERFGAVATVRASAAIAFCGLTTAIVGQEVPTILIGFALTGVGYAVVMPLVFSRAARDPDVPPGPAIASVATLGYGGMLLGPPVIGFIAQLTGMRLSFIALAALAILAALLAPKLTVKA</sequence>
<dbReference type="PANTHER" id="PTHR23514:SF13">
    <property type="entry name" value="INNER MEMBRANE PROTEIN YBJJ"/>
    <property type="match status" value="1"/>
</dbReference>
<dbReference type="PANTHER" id="PTHR23514">
    <property type="entry name" value="BYPASS OF STOP CODON PROTEIN 6"/>
    <property type="match status" value="1"/>
</dbReference>
<feature type="domain" description="Major facilitator superfamily (MFS) profile" evidence="6">
    <location>
        <begin position="213"/>
        <end position="390"/>
    </location>
</feature>